<dbReference type="STRING" id="413882.AAW51_4959"/>
<evidence type="ECO:0000313" key="4">
    <source>
        <dbReference type="Proteomes" id="UP000035352"/>
    </source>
</evidence>
<evidence type="ECO:0000313" key="3">
    <source>
        <dbReference type="EMBL" id="AKJ31650.1"/>
    </source>
</evidence>
<dbReference type="Proteomes" id="UP000035352">
    <property type="component" value="Chromosome"/>
</dbReference>
<organism evidence="3 4">
    <name type="scientific">Caldimonas brevitalea</name>
    <dbReference type="NCBI Taxonomy" id="413882"/>
    <lineage>
        <taxon>Bacteria</taxon>
        <taxon>Pseudomonadati</taxon>
        <taxon>Pseudomonadota</taxon>
        <taxon>Betaproteobacteria</taxon>
        <taxon>Burkholderiales</taxon>
        <taxon>Sphaerotilaceae</taxon>
        <taxon>Caldimonas</taxon>
    </lineage>
</organism>
<evidence type="ECO:0000256" key="1">
    <source>
        <dbReference type="SAM" id="MobiDB-lite"/>
    </source>
</evidence>
<dbReference type="InterPro" id="IPR025510">
    <property type="entry name" value="DUF4397"/>
</dbReference>
<dbReference type="KEGG" id="pbh:AAW51_4959"/>
<dbReference type="AlphaFoldDB" id="A0A0G3BYP6"/>
<dbReference type="RefSeq" id="WP_047196759.1">
    <property type="nucleotide sequence ID" value="NZ_CP011371.1"/>
</dbReference>
<protein>
    <recommendedName>
        <fullName evidence="2">DUF4397 domain-containing protein</fullName>
    </recommendedName>
</protein>
<name>A0A0G3BYP6_9BURK</name>
<sequence length="281" mass="30168">MSEPNRHLPHHGPHHPPHEGAQRPDGGRRTLLAALAAAALAPLAACGGGGDDHHHDDDDAGHEQLPLLRFVNATLEYASLDVFLPDIPDRPASKPVEIDLRNGGTTTPYDSLGAKRHRVRMKSTTFGVEGEVEGEKVFEPDTYTTALAYGGRGTSGKLVFLDENEPAAPDGRHKLRVLHASPLHQALDVYVTPPTMTDLRDEPPALAGIAYGAVTAYKALAVGLLRVHVTAAGSKTVLYRSDPFHPSGSITTLALLPRNDRLHLTELPQGRSAQQHDNVVT</sequence>
<keyword evidence="4" id="KW-1185">Reference proteome</keyword>
<accession>A0A0G3BYP6</accession>
<dbReference type="EMBL" id="CP011371">
    <property type="protein sequence ID" value="AKJ31650.1"/>
    <property type="molecule type" value="Genomic_DNA"/>
</dbReference>
<dbReference type="OrthoDB" id="8809429at2"/>
<dbReference type="PATRIC" id="fig|413882.6.peg.5173"/>
<feature type="region of interest" description="Disordered" evidence="1">
    <location>
        <begin position="1"/>
        <end position="26"/>
    </location>
</feature>
<evidence type="ECO:0000259" key="2">
    <source>
        <dbReference type="Pfam" id="PF14344"/>
    </source>
</evidence>
<feature type="domain" description="DUF4397" evidence="2">
    <location>
        <begin position="67"/>
        <end position="190"/>
    </location>
</feature>
<feature type="compositionally biased region" description="Basic and acidic residues" evidence="1">
    <location>
        <begin position="16"/>
        <end position="26"/>
    </location>
</feature>
<gene>
    <name evidence="3" type="ORF">AAW51_4959</name>
</gene>
<dbReference type="Pfam" id="PF14344">
    <property type="entry name" value="DUF4397"/>
    <property type="match status" value="1"/>
</dbReference>
<reference evidence="3 4" key="1">
    <citation type="submission" date="2015-05" db="EMBL/GenBank/DDBJ databases">
        <authorList>
            <person name="Tang B."/>
            <person name="Yu Y."/>
        </authorList>
    </citation>
    <scope>NUCLEOTIDE SEQUENCE [LARGE SCALE GENOMIC DNA]</scope>
    <source>
        <strain evidence="3 4">DSM 7029</strain>
    </source>
</reference>
<proteinExistence type="predicted"/>